<keyword evidence="7" id="KW-0832">Ubl conjugation</keyword>
<dbReference type="Pfam" id="PF25790">
    <property type="entry name" value="BCD1"/>
    <property type="match status" value="1"/>
</dbReference>
<dbReference type="Proteomes" id="UP000800038">
    <property type="component" value="Unassembled WGS sequence"/>
</dbReference>
<evidence type="ECO:0000256" key="9">
    <source>
        <dbReference type="ARBA" id="ARBA00049654"/>
    </source>
</evidence>
<evidence type="ECO:0000256" key="5">
    <source>
        <dbReference type="ARBA" id="ARBA00022771"/>
    </source>
</evidence>
<feature type="region of interest" description="Disordered" evidence="14">
    <location>
        <begin position="121"/>
        <end position="141"/>
    </location>
</feature>
<keyword evidence="6" id="KW-0862">Zinc</keyword>
<keyword evidence="1" id="KW-1017">Isopeptide bond</keyword>
<evidence type="ECO:0000256" key="14">
    <source>
        <dbReference type="SAM" id="MobiDB-lite"/>
    </source>
</evidence>
<dbReference type="GO" id="GO:0070761">
    <property type="term" value="C:pre-snoRNP complex"/>
    <property type="evidence" value="ECO:0007669"/>
    <property type="project" value="TreeGrafter"/>
</dbReference>
<evidence type="ECO:0000256" key="10">
    <source>
        <dbReference type="ARBA" id="ARBA00061949"/>
    </source>
</evidence>
<sequence length="398" mass="44535">MSDAALLSDLCSICNATKSKYRCPGCAARTCSLPCYKRHQQWAQCSGQRDPTKFVKKSQLVTPAGIDHDFNFLSGIERNLEKAERVAGATGAGAAPDPKPKNQQAGINYSRLEAAGVSVIRAPQGLSRQKENKSHSSSTKKAKRNILWTVEWFDETKKRVLTETSSTAQIKDAQPFVQRTPVDRYKRRKLNAEAYAKMQSYNQDVTSTPEHQVQPLQRLEIDTQLNVDNAQSEPVPSGRGTAPQEQEEQATKGPADIEDAHPPEPRIDGLNPEPVGDEQSLYFLLRPRTSSSRQVLIPLDGSQTLGESLYGRTVLEFPTIYAFPSSMAQLPDEFMLEEEYIKQEGEEQREFDELMRELDPEILRRLKEDGPPSDGVREEEVDSKRILDVLKQDLGGGF</sequence>
<dbReference type="PANTHER" id="PTHR13483">
    <property type="entry name" value="BOX C_D SNORNA PROTEIN 1-RELATED"/>
    <property type="match status" value="1"/>
</dbReference>
<dbReference type="Gene3D" id="3.30.60.190">
    <property type="match status" value="1"/>
</dbReference>
<evidence type="ECO:0000256" key="4">
    <source>
        <dbReference type="ARBA" id="ARBA00022723"/>
    </source>
</evidence>
<dbReference type="EMBL" id="ML976016">
    <property type="protein sequence ID" value="KAF1944484.1"/>
    <property type="molecule type" value="Genomic_DNA"/>
</dbReference>
<keyword evidence="2" id="KW-0690">Ribosome biogenesis</keyword>
<accession>A0A6A5SXP8</accession>
<feature type="domain" description="HIT-type" evidence="15">
    <location>
        <begin position="11"/>
        <end position="45"/>
    </location>
</feature>
<evidence type="ECO:0000256" key="7">
    <source>
        <dbReference type="ARBA" id="ARBA00022843"/>
    </source>
</evidence>
<keyword evidence="17" id="KW-1185">Reference proteome</keyword>
<evidence type="ECO:0000256" key="3">
    <source>
        <dbReference type="ARBA" id="ARBA00022553"/>
    </source>
</evidence>
<dbReference type="Pfam" id="PF04438">
    <property type="entry name" value="zf-HIT"/>
    <property type="match status" value="1"/>
</dbReference>
<feature type="region of interest" description="Disordered" evidence="14">
    <location>
        <begin position="229"/>
        <end position="272"/>
    </location>
</feature>
<dbReference type="GO" id="GO:0048254">
    <property type="term" value="P:snoRNA localization"/>
    <property type="evidence" value="ECO:0007669"/>
    <property type="project" value="TreeGrafter"/>
</dbReference>
<dbReference type="CDD" id="cd23023">
    <property type="entry name" value="zf-HIT_BCD1"/>
    <property type="match status" value="1"/>
</dbReference>
<feature type="compositionally biased region" description="Basic and acidic residues" evidence="14">
    <location>
        <begin position="258"/>
        <end position="267"/>
    </location>
</feature>
<evidence type="ECO:0000256" key="12">
    <source>
        <dbReference type="ARBA" id="ARBA00077531"/>
    </source>
</evidence>
<evidence type="ECO:0000256" key="1">
    <source>
        <dbReference type="ARBA" id="ARBA00022499"/>
    </source>
</evidence>
<evidence type="ECO:0000256" key="8">
    <source>
        <dbReference type="ARBA" id="ARBA00049598"/>
    </source>
</evidence>
<keyword evidence="3" id="KW-0597">Phosphoprotein</keyword>
<dbReference type="GO" id="GO:0000492">
    <property type="term" value="P:box C/D snoRNP assembly"/>
    <property type="evidence" value="ECO:0007669"/>
    <property type="project" value="TreeGrafter"/>
</dbReference>
<dbReference type="InterPro" id="IPR007529">
    <property type="entry name" value="Znf_HIT"/>
</dbReference>
<dbReference type="GO" id="GO:0005634">
    <property type="term" value="C:nucleus"/>
    <property type="evidence" value="ECO:0007669"/>
    <property type="project" value="TreeGrafter"/>
</dbReference>
<evidence type="ECO:0000256" key="13">
    <source>
        <dbReference type="PROSITE-ProRule" id="PRU00453"/>
    </source>
</evidence>
<dbReference type="InterPro" id="IPR057721">
    <property type="entry name" value="BCD1_alpha/beta"/>
</dbReference>
<dbReference type="FunFam" id="3.30.60.190:FF:000001">
    <property type="entry name" value="box C/D snoRNA protein 1"/>
    <property type="match status" value="1"/>
</dbReference>
<evidence type="ECO:0000256" key="2">
    <source>
        <dbReference type="ARBA" id="ARBA00022517"/>
    </source>
</evidence>
<keyword evidence="4" id="KW-0479">Metal-binding</keyword>
<dbReference type="AlphaFoldDB" id="A0A6A5SXP8"/>
<comment type="subunit">
    <text evidence="10">Interacts with FBL, SNU13, NOP58, NUFIP1, RUVBL1, RUVBL2 and TAF9. Interacts (via HIT-type zinc finger) with the RUVBL1/RUVBL2 complex in the presence of ADP.</text>
</comment>
<organism evidence="16 17">
    <name type="scientific">Clathrospora elynae</name>
    <dbReference type="NCBI Taxonomy" id="706981"/>
    <lineage>
        <taxon>Eukaryota</taxon>
        <taxon>Fungi</taxon>
        <taxon>Dikarya</taxon>
        <taxon>Ascomycota</taxon>
        <taxon>Pezizomycotina</taxon>
        <taxon>Dothideomycetes</taxon>
        <taxon>Pleosporomycetidae</taxon>
        <taxon>Pleosporales</taxon>
        <taxon>Diademaceae</taxon>
        <taxon>Clathrospora</taxon>
    </lineage>
</organism>
<reference evidence="16" key="1">
    <citation type="journal article" date="2020" name="Stud. Mycol.">
        <title>101 Dothideomycetes genomes: a test case for predicting lifestyles and emergence of pathogens.</title>
        <authorList>
            <person name="Haridas S."/>
            <person name="Albert R."/>
            <person name="Binder M."/>
            <person name="Bloem J."/>
            <person name="Labutti K."/>
            <person name="Salamov A."/>
            <person name="Andreopoulos B."/>
            <person name="Baker S."/>
            <person name="Barry K."/>
            <person name="Bills G."/>
            <person name="Bluhm B."/>
            <person name="Cannon C."/>
            <person name="Castanera R."/>
            <person name="Culley D."/>
            <person name="Daum C."/>
            <person name="Ezra D."/>
            <person name="Gonzalez J."/>
            <person name="Henrissat B."/>
            <person name="Kuo A."/>
            <person name="Liang C."/>
            <person name="Lipzen A."/>
            <person name="Lutzoni F."/>
            <person name="Magnuson J."/>
            <person name="Mondo S."/>
            <person name="Nolan M."/>
            <person name="Ohm R."/>
            <person name="Pangilinan J."/>
            <person name="Park H.-J."/>
            <person name="Ramirez L."/>
            <person name="Alfaro M."/>
            <person name="Sun H."/>
            <person name="Tritt A."/>
            <person name="Yoshinaga Y."/>
            <person name="Zwiers L.-H."/>
            <person name="Turgeon B."/>
            <person name="Goodwin S."/>
            <person name="Spatafora J."/>
            <person name="Crous P."/>
            <person name="Grigoriev I."/>
        </authorList>
    </citation>
    <scope>NUCLEOTIDE SEQUENCE</scope>
    <source>
        <strain evidence="16">CBS 161.51</strain>
    </source>
</reference>
<dbReference type="PROSITE" id="PS51083">
    <property type="entry name" value="ZF_HIT"/>
    <property type="match status" value="1"/>
</dbReference>
<evidence type="ECO:0000313" key="17">
    <source>
        <dbReference type="Proteomes" id="UP000800038"/>
    </source>
</evidence>
<dbReference type="GO" id="GO:0008270">
    <property type="term" value="F:zinc ion binding"/>
    <property type="evidence" value="ECO:0007669"/>
    <property type="project" value="UniProtKB-UniRule"/>
</dbReference>
<evidence type="ECO:0000259" key="15">
    <source>
        <dbReference type="PROSITE" id="PS51083"/>
    </source>
</evidence>
<evidence type="ECO:0000313" key="16">
    <source>
        <dbReference type="EMBL" id="KAF1944484.1"/>
    </source>
</evidence>
<dbReference type="InterPro" id="IPR051639">
    <property type="entry name" value="BCD1"/>
</dbReference>
<gene>
    <name evidence="16" type="ORF">EJ02DRAFT_398192</name>
</gene>
<evidence type="ECO:0000256" key="6">
    <source>
        <dbReference type="ARBA" id="ARBA00022833"/>
    </source>
</evidence>
<evidence type="ECO:0000256" key="11">
    <source>
        <dbReference type="ARBA" id="ARBA00068630"/>
    </source>
</evidence>
<dbReference type="GO" id="GO:0000463">
    <property type="term" value="P:maturation of LSU-rRNA from tricistronic rRNA transcript (SSU-rRNA, 5.8S rRNA, LSU-rRNA)"/>
    <property type="evidence" value="ECO:0007669"/>
    <property type="project" value="TreeGrafter"/>
</dbReference>
<dbReference type="PANTHER" id="PTHR13483:SF11">
    <property type="entry name" value="ZINC FINGER HIT DOMAIN-CONTAINING PROTEIN 3"/>
    <property type="match status" value="1"/>
</dbReference>
<protein>
    <recommendedName>
        <fullName evidence="11">Box C/D snoRNA protein 1</fullName>
    </recommendedName>
    <alternativeName>
        <fullName evidence="12">Zinc finger HIT domain-containing protein 6</fullName>
    </alternativeName>
</protein>
<comment type="function">
    <text evidence="8">Required for box C/D snoRNAs accumulation involved in snoRNA processing, snoRNA transport to the nucleolus and ribosome biogenesis.</text>
</comment>
<comment type="similarity">
    <text evidence="9">Belongs to the BCD1 family.</text>
</comment>
<proteinExistence type="inferred from homology"/>
<dbReference type="SUPFAM" id="SSF144232">
    <property type="entry name" value="HIT/MYND zinc finger-like"/>
    <property type="match status" value="1"/>
</dbReference>
<dbReference type="OrthoDB" id="272357at2759"/>
<keyword evidence="5 13" id="KW-0863">Zinc-finger</keyword>
<name>A0A6A5SXP8_9PLEO</name>